<feature type="compositionally biased region" description="Basic residues" evidence="1">
    <location>
        <begin position="221"/>
        <end position="241"/>
    </location>
</feature>
<keyword evidence="3" id="KW-1185">Reference proteome</keyword>
<feature type="region of interest" description="Disordered" evidence="1">
    <location>
        <begin position="211"/>
        <end position="249"/>
    </location>
</feature>
<dbReference type="InParanoid" id="J4H538"/>
<reference evidence="2 3" key="1">
    <citation type="journal article" date="2012" name="Appl. Environ. Microbiol.">
        <title>Short-read sequencing for genomic analysis of the brown rot fungus Fibroporia radiculosa.</title>
        <authorList>
            <person name="Tang J.D."/>
            <person name="Perkins A.D."/>
            <person name="Sonstegard T.S."/>
            <person name="Schroeder S.G."/>
            <person name="Burgess S.C."/>
            <person name="Diehl S.V."/>
        </authorList>
    </citation>
    <scope>NUCLEOTIDE SEQUENCE [LARGE SCALE GENOMIC DNA]</scope>
    <source>
        <strain evidence="2 3">TFFH 294</strain>
    </source>
</reference>
<dbReference type="RefSeq" id="XP_012185347.1">
    <property type="nucleotide sequence ID" value="XM_012329957.1"/>
</dbReference>
<name>J4H538_9APHY</name>
<sequence>MSPHFYSVPLMEENTAGPLSPLNLYGPATNCLQLSLEPLKSIDDIQLCASARDRAVSSPWRPGLVAHLPQSCTIAHPAPIRTRASYSRILDGEQDIAPRNAASTQYNMTAGCHDATKEDLPTSSTVVDSAQDKTSLSALHSPYHGTEDWVFSKGDTHHIPLPQTQTEQLAQEQPSGVNSASESLNAAMLQLLQLWHQRFYALDTEYRTAGRMQGSTDAPAHPRRSRGRRGAGKQKGRKGGRGAKQYDQGSEHEEYIYGRVIAITQRNRERGCVETLAVVGYPILVNKGEPKWVAIMDDRTDALRDQGRLGAAKKFAGFSVPEILIGEAKDQVVLESGITPRTTFPPDPVLYATPVGKIQSEKI</sequence>
<evidence type="ECO:0000313" key="3">
    <source>
        <dbReference type="Proteomes" id="UP000006352"/>
    </source>
</evidence>
<protein>
    <submittedName>
        <fullName evidence="2">Uncharacterized protein</fullName>
    </submittedName>
</protein>
<dbReference type="HOGENOM" id="CLU_762988_0_0_1"/>
<dbReference type="Proteomes" id="UP000006352">
    <property type="component" value="Unassembled WGS sequence"/>
</dbReference>
<proteinExistence type="predicted"/>
<evidence type="ECO:0000256" key="1">
    <source>
        <dbReference type="SAM" id="MobiDB-lite"/>
    </source>
</evidence>
<gene>
    <name evidence="2" type="ORF">FIBRA_08311</name>
</gene>
<organism evidence="2 3">
    <name type="scientific">Fibroporia radiculosa</name>
    <dbReference type="NCBI Taxonomy" id="599839"/>
    <lineage>
        <taxon>Eukaryota</taxon>
        <taxon>Fungi</taxon>
        <taxon>Dikarya</taxon>
        <taxon>Basidiomycota</taxon>
        <taxon>Agaricomycotina</taxon>
        <taxon>Agaricomycetes</taxon>
        <taxon>Polyporales</taxon>
        <taxon>Fibroporiaceae</taxon>
        <taxon>Fibroporia</taxon>
    </lineage>
</organism>
<dbReference type="AlphaFoldDB" id="J4H538"/>
<dbReference type="EMBL" id="HE797222">
    <property type="protein sequence ID" value="CCM06064.1"/>
    <property type="molecule type" value="Genomic_DNA"/>
</dbReference>
<evidence type="ECO:0000313" key="2">
    <source>
        <dbReference type="EMBL" id="CCM06064.1"/>
    </source>
</evidence>
<dbReference type="GeneID" id="24100975"/>
<accession>J4H538</accession>